<feature type="region of interest" description="Disordered" evidence="1">
    <location>
        <begin position="1"/>
        <end position="28"/>
    </location>
</feature>
<dbReference type="CDD" id="cd00170">
    <property type="entry name" value="SEC14"/>
    <property type="match status" value="1"/>
</dbReference>
<evidence type="ECO:0000259" key="2">
    <source>
        <dbReference type="PROSITE" id="PS50191"/>
    </source>
</evidence>
<evidence type="ECO:0000256" key="1">
    <source>
        <dbReference type="SAM" id="MobiDB-lite"/>
    </source>
</evidence>
<dbReference type="GO" id="GO:0140284">
    <property type="term" value="C:endoplasmic reticulum-endosome membrane contact site"/>
    <property type="evidence" value="ECO:0007669"/>
    <property type="project" value="TreeGrafter"/>
</dbReference>
<dbReference type="AlphaFoldDB" id="M7AS32"/>
<protein>
    <submittedName>
        <fullName evidence="4">Motile sperm domain-containing protein 2</fullName>
    </submittedName>
</protein>
<evidence type="ECO:0000313" key="5">
    <source>
        <dbReference type="Proteomes" id="UP000031443"/>
    </source>
</evidence>
<feature type="compositionally biased region" description="Low complexity" evidence="1">
    <location>
        <begin position="16"/>
        <end position="25"/>
    </location>
</feature>
<dbReference type="Gene3D" id="2.60.40.10">
    <property type="entry name" value="Immunoglobulins"/>
    <property type="match status" value="1"/>
</dbReference>
<feature type="domain" description="MSP" evidence="3">
    <location>
        <begin position="283"/>
        <end position="418"/>
    </location>
</feature>
<feature type="domain" description="CRAL-TRIO" evidence="2">
    <location>
        <begin position="107"/>
        <end position="284"/>
    </location>
</feature>
<dbReference type="SUPFAM" id="SSF46938">
    <property type="entry name" value="CRAL/TRIO N-terminal domain"/>
    <property type="match status" value="1"/>
</dbReference>
<dbReference type="InterPro" id="IPR036273">
    <property type="entry name" value="CRAL/TRIO_N_dom_sf"/>
</dbReference>
<dbReference type="SMART" id="SM00516">
    <property type="entry name" value="SEC14"/>
    <property type="match status" value="1"/>
</dbReference>
<dbReference type="PROSITE" id="PS50191">
    <property type="entry name" value="CRAL_TRIO"/>
    <property type="match status" value="1"/>
</dbReference>
<feature type="region of interest" description="Disordered" evidence="1">
    <location>
        <begin position="300"/>
        <end position="324"/>
    </location>
</feature>
<dbReference type="InterPro" id="IPR036865">
    <property type="entry name" value="CRAL-TRIO_dom_sf"/>
</dbReference>
<dbReference type="Gene3D" id="3.40.525.10">
    <property type="entry name" value="CRAL-TRIO lipid binding domain"/>
    <property type="match status" value="1"/>
</dbReference>
<dbReference type="InterPro" id="IPR000535">
    <property type="entry name" value="MSP_dom"/>
</dbReference>
<evidence type="ECO:0000313" key="4">
    <source>
        <dbReference type="EMBL" id="EMP25700.1"/>
    </source>
</evidence>
<evidence type="ECO:0000259" key="3">
    <source>
        <dbReference type="PROSITE" id="PS50202"/>
    </source>
</evidence>
<proteinExistence type="predicted"/>
<sequence>MVAQANGGCGKRRPAHPSAHAASRSPHWHGTVNCGQWELQTPEPVDTADKSDKYDSRDVERLRQDDNWVENYLIWRHDVVDDTLKMIDESFQWRKEYIVNDLSESALPKSLFENGALYLHGYDKEGYKLFWFRVKFHTKEPKLQFEKKKFVAFWLEHYARREHGKPLTVVFDMAETGVSHIDLDFIRFIINCFKVYYPNYLSQVLLWGREAPLPAVAVPGLGLWAKIVIFEMPWIMNAAFKIVKGWLGPDAISMLKFTNKNEVQEYISVEYLPAYMGGIDTFKYSYPPLVDDDFQTPLCENGPITTEDETESKEEMEADSKEAGESIEEQILNVKKVRTTAPDKYRVKPSNSSCEPGTSVDIVVSLHGGFAASLQDRFLIMAAEMDQFSGAGVPELAQFWKEVPRNKVMEHRLRCHVVESSKPSTLTLKENSFNIPTKTNEDLHLQSSEWGRNLDKWLSGAVPQCPPLTMQLIQALLVRTHTADTKSQVCTHTSNFITVCRYMLGRRNSVM</sequence>
<dbReference type="EMBL" id="KB587548">
    <property type="protein sequence ID" value="EMP25700.1"/>
    <property type="molecule type" value="Genomic_DNA"/>
</dbReference>
<dbReference type="Pfam" id="PF00650">
    <property type="entry name" value="CRAL_TRIO"/>
    <property type="match status" value="2"/>
</dbReference>
<dbReference type="InterPro" id="IPR001251">
    <property type="entry name" value="CRAL-TRIO_dom"/>
</dbReference>
<dbReference type="PANTHER" id="PTHR46384:SF1">
    <property type="entry name" value="MOTILE SPERM DOMAIN-CONTAINING PROTEIN 2"/>
    <property type="match status" value="1"/>
</dbReference>
<accession>M7AS32</accession>
<dbReference type="SUPFAM" id="SSF52087">
    <property type="entry name" value="CRAL/TRIO domain"/>
    <property type="match status" value="2"/>
</dbReference>
<dbReference type="PROSITE" id="PS50202">
    <property type="entry name" value="MSP"/>
    <property type="match status" value="1"/>
</dbReference>
<feature type="compositionally biased region" description="Basic and acidic residues" evidence="1">
    <location>
        <begin position="313"/>
        <end position="324"/>
    </location>
</feature>
<reference evidence="5" key="1">
    <citation type="journal article" date="2013" name="Nat. Genet.">
        <title>The draft genomes of soft-shell turtle and green sea turtle yield insights into the development and evolution of the turtle-specific body plan.</title>
        <authorList>
            <person name="Wang Z."/>
            <person name="Pascual-Anaya J."/>
            <person name="Zadissa A."/>
            <person name="Li W."/>
            <person name="Niimura Y."/>
            <person name="Huang Z."/>
            <person name="Li C."/>
            <person name="White S."/>
            <person name="Xiong Z."/>
            <person name="Fang D."/>
            <person name="Wang B."/>
            <person name="Ming Y."/>
            <person name="Chen Y."/>
            <person name="Zheng Y."/>
            <person name="Kuraku S."/>
            <person name="Pignatelli M."/>
            <person name="Herrero J."/>
            <person name="Beal K."/>
            <person name="Nozawa M."/>
            <person name="Li Q."/>
            <person name="Wang J."/>
            <person name="Zhang H."/>
            <person name="Yu L."/>
            <person name="Shigenobu S."/>
            <person name="Wang J."/>
            <person name="Liu J."/>
            <person name="Flicek P."/>
            <person name="Searle S."/>
            <person name="Wang J."/>
            <person name="Kuratani S."/>
            <person name="Yin Y."/>
            <person name="Aken B."/>
            <person name="Zhang G."/>
            <person name="Irie N."/>
        </authorList>
    </citation>
    <scope>NUCLEOTIDE SEQUENCE [LARGE SCALE GENOMIC DNA]</scope>
</reference>
<name>M7AS32_CHEMY</name>
<dbReference type="STRING" id="8469.M7AS32"/>
<dbReference type="SUPFAM" id="SSF49354">
    <property type="entry name" value="PapD-like"/>
    <property type="match status" value="1"/>
</dbReference>
<organism evidence="4 5">
    <name type="scientific">Chelonia mydas</name>
    <name type="common">Green sea-turtle</name>
    <name type="synonym">Chelonia agassizi</name>
    <dbReference type="NCBI Taxonomy" id="8469"/>
    <lineage>
        <taxon>Eukaryota</taxon>
        <taxon>Metazoa</taxon>
        <taxon>Chordata</taxon>
        <taxon>Craniata</taxon>
        <taxon>Vertebrata</taxon>
        <taxon>Euteleostomi</taxon>
        <taxon>Archelosauria</taxon>
        <taxon>Testudinata</taxon>
        <taxon>Testudines</taxon>
        <taxon>Cryptodira</taxon>
        <taxon>Durocryptodira</taxon>
        <taxon>Americhelydia</taxon>
        <taxon>Chelonioidea</taxon>
        <taxon>Cheloniidae</taxon>
        <taxon>Chelonia</taxon>
    </lineage>
</organism>
<dbReference type="InterPro" id="IPR013783">
    <property type="entry name" value="Ig-like_fold"/>
</dbReference>
<dbReference type="PANTHER" id="PTHR46384">
    <property type="entry name" value="MOTILE SPERM DOMAIN-CONTAINING PROTEIN 2"/>
    <property type="match status" value="1"/>
</dbReference>
<dbReference type="InterPro" id="IPR053012">
    <property type="entry name" value="ER-organelle_contact"/>
</dbReference>
<dbReference type="Proteomes" id="UP000031443">
    <property type="component" value="Unassembled WGS sequence"/>
</dbReference>
<dbReference type="InterPro" id="IPR008962">
    <property type="entry name" value="PapD-like_sf"/>
</dbReference>
<dbReference type="Pfam" id="PF00635">
    <property type="entry name" value="Motile_Sperm"/>
    <property type="match status" value="1"/>
</dbReference>
<gene>
    <name evidence="4" type="ORF">UY3_17289</name>
</gene>
<dbReference type="GO" id="GO:0012505">
    <property type="term" value="C:endomembrane system"/>
    <property type="evidence" value="ECO:0007669"/>
    <property type="project" value="TreeGrafter"/>
</dbReference>
<keyword evidence="5" id="KW-1185">Reference proteome</keyword>